<dbReference type="Gene3D" id="2.40.170.20">
    <property type="entry name" value="TonB-dependent receptor, beta-barrel domain"/>
    <property type="match status" value="1"/>
</dbReference>
<dbReference type="InterPro" id="IPR036942">
    <property type="entry name" value="Beta-barrel_TonB_sf"/>
</dbReference>
<keyword evidence="4" id="KW-0406">Ion transport</keyword>
<dbReference type="InterPro" id="IPR023996">
    <property type="entry name" value="TonB-dep_OMP_SusC/RagA"/>
</dbReference>
<keyword evidence="6" id="KW-0408">Iron</keyword>
<dbReference type="Gene3D" id="2.170.130.10">
    <property type="entry name" value="TonB-dependent receptor, plug domain"/>
    <property type="match status" value="1"/>
</dbReference>
<dbReference type="SUPFAM" id="SSF56935">
    <property type="entry name" value="Porins"/>
    <property type="match status" value="1"/>
</dbReference>
<dbReference type="Pfam" id="PF07715">
    <property type="entry name" value="Plug"/>
    <property type="match status" value="1"/>
</dbReference>
<proteinExistence type="inferred from homology"/>
<dbReference type="InterPro" id="IPR000531">
    <property type="entry name" value="Beta-barrel_TonB"/>
</dbReference>
<dbReference type="PROSITE" id="PS52016">
    <property type="entry name" value="TONB_DEPENDENT_REC_3"/>
    <property type="match status" value="1"/>
</dbReference>
<organism evidence="13 14">
    <name type="scientific">Mucilaginibacter lappiensis</name>
    <dbReference type="NCBI Taxonomy" id="354630"/>
    <lineage>
        <taxon>Bacteria</taxon>
        <taxon>Pseudomonadati</taxon>
        <taxon>Bacteroidota</taxon>
        <taxon>Sphingobacteriia</taxon>
        <taxon>Sphingobacteriales</taxon>
        <taxon>Sphingobacteriaceae</taxon>
        <taxon>Mucilaginibacter</taxon>
    </lineage>
</organism>
<keyword evidence="4" id="KW-0410">Iron transport</keyword>
<dbReference type="EMBL" id="JACHCA010000002">
    <property type="protein sequence ID" value="MBB6126750.1"/>
    <property type="molecule type" value="Genomic_DNA"/>
</dbReference>
<evidence type="ECO:0000256" key="1">
    <source>
        <dbReference type="ARBA" id="ARBA00004571"/>
    </source>
</evidence>
<evidence type="ECO:0000256" key="3">
    <source>
        <dbReference type="ARBA" id="ARBA00022452"/>
    </source>
</evidence>
<gene>
    <name evidence="13" type="ORF">HDF22_000855</name>
</gene>
<dbReference type="RefSeq" id="WP_183585851.1">
    <property type="nucleotide sequence ID" value="NZ_JACHCA010000002.1"/>
</dbReference>
<dbReference type="Pfam" id="PF07660">
    <property type="entry name" value="STN"/>
    <property type="match status" value="1"/>
</dbReference>
<keyword evidence="2 10" id="KW-0813">Transport</keyword>
<dbReference type="GO" id="GO:0009279">
    <property type="term" value="C:cell outer membrane"/>
    <property type="evidence" value="ECO:0007669"/>
    <property type="project" value="UniProtKB-SubCell"/>
</dbReference>
<comment type="similarity">
    <text evidence="10 11">Belongs to the TonB-dependent receptor family.</text>
</comment>
<dbReference type="SUPFAM" id="SSF49464">
    <property type="entry name" value="Carboxypeptidase regulatory domain-like"/>
    <property type="match status" value="1"/>
</dbReference>
<dbReference type="NCBIfam" id="TIGR04057">
    <property type="entry name" value="SusC_RagA_signa"/>
    <property type="match status" value="1"/>
</dbReference>
<dbReference type="InterPro" id="IPR012910">
    <property type="entry name" value="Plug_dom"/>
</dbReference>
<dbReference type="InterPro" id="IPR039426">
    <property type="entry name" value="TonB-dep_rcpt-like"/>
</dbReference>
<feature type="domain" description="Secretin/TonB short N-terminal" evidence="12">
    <location>
        <begin position="79"/>
        <end position="130"/>
    </location>
</feature>
<dbReference type="SMART" id="SM00965">
    <property type="entry name" value="STN"/>
    <property type="match status" value="1"/>
</dbReference>
<keyword evidence="8 10" id="KW-0472">Membrane</keyword>
<evidence type="ECO:0000256" key="5">
    <source>
        <dbReference type="ARBA" id="ARBA00022692"/>
    </source>
</evidence>
<keyword evidence="13" id="KW-0675">Receptor</keyword>
<dbReference type="InterPro" id="IPR037066">
    <property type="entry name" value="Plug_dom_sf"/>
</dbReference>
<dbReference type="InterPro" id="IPR023997">
    <property type="entry name" value="TonB-dep_OMP_SusC/RagA_CS"/>
</dbReference>
<evidence type="ECO:0000256" key="10">
    <source>
        <dbReference type="PROSITE-ProRule" id="PRU01360"/>
    </source>
</evidence>
<dbReference type="GO" id="GO:0006826">
    <property type="term" value="P:iron ion transport"/>
    <property type="evidence" value="ECO:0007669"/>
    <property type="project" value="UniProtKB-KW"/>
</dbReference>
<dbReference type="InterPro" id="IPR011662">
    <property type="entry name" value="Secretin/TonB_short_N"/>
</dbReference>
<dbReference type="NCBIfam" id="TIGR04056">
    <property type="entry name" value="OMP_RagA_SusC"/>
    <property type="match status" value="1"/>
</dbReference>
<dbReference type="Pfam" id="PF00593">
    <property type="entry name" value="TonB_dep_Rec_b-barrel"/>
    <property type="match status" value="1"/>
</dbReference>
<evidence type="ECO:0000256" key="7">
    <source>
        <dbReference type="ARBA" id="ARBA00023077"/>
    </source>
</evidence>
<dbReference type="Gene3D" id="2.60.40.1120">
    <property type="entry name" value="Carboxypeptidase-like, regulatory domain"/>
    <property type="match status" value="1"/>
</dbReference>
<name>A0A841J7L9_9SPHI</name>
<keyword evidence="9 10" id="KW-0998">Cell outer membrane</keyword>
<evidence type="ECO:0000259" key="12">
    <source>
        <dbReference type="SMART" id="SM00965"/>
    </source>
</evidence>
<dbReference type="Pfam" id="PF13715">
    <property type="entry name" value="CarbopepD_reg_2"/>
    <property type="match status" value="1"/>
</dbReference>
<reference evidence="13 14" key="1">
    <citation type="submission" date="2020-08" db="EMBL/GenBank/DDBJ databases">
        <title>Genomic Encyclopedia of Type Strains, Phase IV (KMG-V): Genome sequencing to study the core and pangenomes of soil and plant-associated prokaryotes.</title>
        <authorList>
            <person name="Whitman W."/>
        </authorList>
    </citation>
    <scope>NUCLEOTIDE SEQUENCE [LARGE SCALE GENOMIC DNA]</scope>
    <source>
        <strain evidence="13 14">MP601</strain>
    </source>
</reference>
<keyword evidence="7 11" id="KW-0798">TonB box</keyword>
<evidence type="ECO:0000256" key="8">
    <source>
        <dbReference type="ARBA" id="ARBA00023136"/>
    </source>
</evidence>
<sequence length="1112" mass="121078">MKLLLHSKAPMPYGQGFNDTNLLDSYFKQVLRIMKLTGVLLFVLTMHLSASTMAQKVSLSKENGDLKSVLKELRKQTGYLFMYNNQVIKKARPISIHVTNTELSEVLIRIFKDQPLTYELDDNTIIIKEPTHSSDNDQTEKQVPIRITGKVVDKKGVSIPGVTVQIKGTSTVTSTSADGTFAINAEKGSVIQFRFIGFEMKEVLVENQTTLTITLNEDQKGLNEVVVVGYGTSTKKELTSAISTVKAESFNAGVVATPADLLEGKVAGLNITNDGNPNGTATVTLRGPSSLRAGAASTPFYVIDGVPGADFNLVAPSDIASIDVLKDASASAIYGTRATNGVIIVTTKKAKPGQLRMSYDAYASIQKISNRFEVASADQLRAYVKANGQSFTPANDNGGNTDWAKEVERNTGFSQNHNLSFGGGTDKTTFGGSINYLENQGIVKGSGLDRFVGRLNLSQKTLNDKLKLDFSLSNSVTNSDLIVNDIPLTTTNGQNPSLFKSIVQYLPTRTVYNADGTLYTDPTLLLGYNPVGLITNDTYKQKINLMLGNIKGVLTLPAGFLYNFNLAYQSRTTNNNTYHNSVSELAPNLGGQAIRSTYEDTKKLFENYLSYVHNWNNQHDFKILAGYSYDETTTGNGFQSSNQNFVSDDTGYNNLGLGTPPAGYLVNYGTVQVETLRLISFYSRVNYSYLGKYIFQASLRRDGSNAFGANHRWGYFPAASAAWRVIDESFMKSQNLFDDLKVRIGYGKTGNSQGFPAYTPLTQYGTTGSFYYNGSYIGAIGPTQNPNPNLKWEATATLNAGIDFSLFQGRLGGSVDVYNKKTTDMISVIPVSTVTNLVSTLTANVGSMSNKGVEIALNGSPIKSGAFTWDTYGNISFNKNKITSLGANLSKIYAGFPEAPGQSGIHVSIIEAGYPLGEFYTLKYLGRTNGVSTFLGANGQPTTTPQSTDQVYAGNAQPTYTFGWGNNLTYKNFSLNFFFRGQGGNKIMDASLASFNQPTQASAHNVPTLTLSEPGNDVNANLFSTRYLESGTFVRLSNATLAYKFKVPGNYIHGIRVYLTGTNLFIITKYKGVDPELNLSLNNQASGQFIGVDYNNFYPKTRSYLAGVQVDL</sequence>
<evidence type="ECO:0000313" key="13">
    <source>
        <dbReference type="EMBL" id="MBB6126750.1"/>
    </source>
</evidence>
<evidence type="ECO:0000256" key="6">
    <source>
        <dbReference type="ARBA" id="ARBA00023004"/>
    </source>
</evidence>
<evidence type="ECO:0000313" key="14">
    <source>
        <dbReference type="Proteomes" id="UP000548326"/>
    </source>
</evidence>
<comment type="subcellular location">
    <subcellularLocation>
        <location evidence="1 10">Cell outer membrane</location>
        <topology evidence="1 10">Multi-pass membrane protein</topology>
    </subcellularLocation>
</comment>
<dbReference type="Proteomes" id="UP000548326">
    <property type="component" value="Unassembled WGS sequence"/>
</dbReference>
<evidence type="ECO:0000256" key="9">
    <source>
        <dbReference type="ARBA" id="ARBA00023237"/>
    </source>
</evidence>
<accession>A0A841J7L9</accession>
<evidence type="ECO:0000256" key="4">
    <source>
        <dbReference type="ARBA" id="ARBA00022496"/>
    </source>
</evidence>
<evidence type="ECO:0000256" key="11">
    <source>
        <dbReference type="RuleBase" id="RU003357"/>
    </source>
</evidence>
<comment type="caution">
    <text evidence="13">The sequence shown here is derived from an EMBL/GenBank/DDBJ whole genome shotgun (WGS) entry which is preliminary data.</text>
</comment>
<dbReference type="InterPro" id="IPR008969">
    <property type="entry name" value="CarboxyPept-like_regulatory"/>
</dbReference>
<keyword evidence="3 10" id="KW-1134">Transmembrane beta strand</keyword>
<protein>
    <submittedName>
        <fullName evidence="13">Iron complex outermembrane receptor protein</fullName>
    </submittedName>
</protein>
<keyword evidence="5 10" id="KW-0812">Transmembrane</keyword>
<evidence type="ECO:0000256" key="2">
    <source>
        <dbReference type="ARBA" id="ARBA00022448"/>
    </source>
</evidence>
<dbReference type="AlphaFoldDB" id="A0A841J7L9"/>